<comment type="caution">
    <text evidence="1">The sequence shown here is derived from an EMBL/GenBank/DDBJ whole genome shotgun (WGS) entry which is preliminary data.</text>
</comment>
<reference evidence="2" key="1">
    <citation type="submission" date="2018-09" db="EMBL/GenBank/DDBJ databases">
        <authorList>
            <person name="Livingstone P.G."/>
            <person name="Whitworth D.E."/>
        </authorList>
    </citation>
    <scope>NUCLEOTIDE SEQUENCE [LARGE SCALE GENOMIC DNA]</scope>
    <source>
        <strain evidence="2">CA043D</strain>
    </source>
</reference>
<dbReference type="Proteomes" id="UP000268313">
    <property type="component" value="Unassembled WGS sequence"/>
</dbReference>
<name>A0A3A8K1C9_9BACT</name>
<keyword evidence="2" id="KW-1185">Reference proteome</keyword>
<gene>
    <name evidence="1" type="ORF">D7X32_18930</name>
</gene>
<evidence type="ECO:0000313" key="1">
    <source>
        <dbReference type="EMBL" id="RKH01820.1"/>
    </source>
</evidence>
<accession>A0A3A8K1C9</accession>
<dbReference type="AlphaFoldDB" id="A0A3A8K1C9"/>
<organism evidence="1 2">
    <name type="scientific">Corallococcus carmarthensis</name>
    <dbReference type="NCBI Taxonomy" id="2316728"/>
    <lineage>
        <taxon>Bacteria</taxon>
        <taxon>Pseudomonadati</taxon>
        <taxon>Myxococcota</taxon>
        <taxon>Myxococcia</taxon>
        <taxon>Myxococcales</taxon>
        <taxon>Cystobacterineae</taxon>
        <taxon>Myxococcaceae</taxon>
        <taxon>Corallococcus</taxon>
    </lineage>
</organism>
<dbReference type="Pfam" id="PF09536">
    <property type="entry name" value="DUF2378"/>
    <property type="match status" value="1"/>
</dbReference>
<proteinExistence type="predicted"/>
<dbReference type="NCBIfam" id="TIGR02265">
    <property type="entry name" value="Mxa_TIGR02265"/>
    <property type="match status" value="1"/>
</dbReference>
<evidence type="ECO:0000313" key="2">
    <source>
        <dbReference type="Proteomes" id="UP000268313"/>
    </source>
</evidence>
<dbReference type="OrthoDB" id="5508205at2"/>
<dbReference type="InterPro" id="IPR011751">
    <property type="entry name" value="Mxa_paralog_2265"/>
</dbReference>
<sequence length="185" mass="20631">MPPEQRQVYVQVVEGLLQHGLKGQMSPRLRERLRQAGVDLDRPLLPLYPVPLWERCMEIVVEEVYPGVPQVEGFARLARAHVEGYGATLLGRAVMGVIRVLGPRRMVQRLPEVLRGTDNYTEATLMERGPAHFELYLNSSLGAPGYVEALFEAMLVAGGAKAPRVTKLHDDEVSTVYALTWTPES</sequence>
<dbReference type="EMBL" id="RAWE01000064">
    <property type="protein sequence ID" value="RKH01820.1"/>
    <property type="molecule type" value="Genomic_DNA"/>
</dbReference>
<protein>
    <submittedName>
        <fullName evidence="1">DUF2378 family protein</fullName>
    </submittedName>
</protein>